<organism evidence="1 2">
    <name type="scientific">Xylaria grammica</name>
    <dbReference type="NCBI Taxonomy" id="363999"/>
    <lineage>
        <taxon>Eukaryota</taxon>
        <taxon>Fungi</taxon>
        <taxon>Dikarya</taxon>
        <taxon>Ascomycota</taxon>
        <taxon>Pezizomycotina</taxon>
        <taxon>Sordariomycetes</taxon>
        <taxon>Xylariomycetidae</taxon>
        <taxon>Xylariales</taxon>
        <taxon>Xylariaceae</taxon>
        <taxon>Xylaria</taxon>
    </lineage>
</organism>
<name>A0A439CXJ5_9PEZI</name>
<dbReference type="Gene3D" id="1.25.40.20">
    <property type="entry name" value="Ankyrin repeat-containing domain"/>
    <property type="match status" value="1"/>
</dbReference>
<comment type="caution">
    <text evidence="1">The sequence shown here is derived from an EMBL/GenBank/DDBJ whole genome shotgun (WGS) entry which is preliminary data.</text>
</comment>
<dbReference type="SUPFAM" id="SSF48403">
    <property type="entry name" value="Ankyrin repeat"/>
    <property type="match status" value="1"/>
</dbReference>
<dbReference type="Proteomes" id="UP000286045">
    <property type="component" value="Unassembled WGS sequence"/>
</dbReference>
<evidence type="ECO:0000313" key="1">
    <source>
        <dbReference type="EMBL" id="RWA06915.1"/>
    </source>
</evidence>
<dbReference type="EMBL" id="RYZI01000297">
    <property type="protein sequence ID" value="RWA06915.1"/>
    <property type="molecule type" value="Genomic_DNA"/>
</dbReference>
<protein>
    <submittedName>
        <fullName evidence="1">Uncharacterized protein</fullName>
    </submittedName>
</protein>
<dbReference type="AlphaFoldDB" id="A0A439CXJ5"/>
<evidence type="ECO:0000313" key="2">
    <source>
        <dbReference type="Proteomes" id="UP000286045"/>
    </source>
</evidence>
<accession>A0A439CXJ5</accession>
<dbReference type="InterPro" id="IPR036770">
    <property type="entry name" value="Ankyrin_rpt-contain_sf"/>
</dbReference>
<keyword evidence="2" id="KW-1185">Reference proteome</keyword>
<sequence>MLLGYEADRTYSSPSGETALKLAEENGHEQILGFLQRFSICYGLGQGLALWVLDWSGQSDSVYIAVGSPEPSCFPSFFPTEELSDHHILLSMRILEAAAEGRVAEIVLLDRLGANVNTAYMFRDSKTPSVPIVFAAAKSDELVIVARLRSGAEVDRPGQDGMTALCMAARTVT</sequence>
<proteinExistence type="predicted"/>
<gene>
    <name evidence="1" type="ORF">EKO27_g8190</name>
</gene>
<reference evidence="1 2" key="1">
    <citation type="submission" date="2018-12" db="EMBL/GenBank/DDBJ databases">
        <title>Draft genome sequence of Xylaria grammica IHI A82.</title>
        <authorList>
            <person name="Buettner E."/>
            <person name="Kellner H."/>
        </authorList>
    </citation>
    <scope>NUCLEOTIDE SEQUENCE [LARGE SCALE GENOMIC DNA]</scope>
    <source>
        <strain evidence="1 2">IHI A82</strain>
    </source>
</reference>